<keyword evidence="1" id="KW-1133">Transmembrane helix</keyword>
<reference evidence="2 3" key="2">
    <citation type="submission" date="2016-08" db="EMBL/GenBank/DDBJ databases">
        <title>Pervasive Adenine N6-methylation of Active Genes in Fungi.</title>
        <authorList>
            <consortium name="DOE Joint Genome Institute"/>
            <person name="Mondo S.J."/>
            <person name="Dannebaum R.O."/>
            <person name="Kuo R.C."/>
            <person name="Labutti K."/>
            <person name="Haridas S."/>
            <person name="Kuo A."/>
            <person name="Salamov A."/>
            <person name="Ahrendt S.R."/>
            <person name="Lipzen A."/>
            <person name="Sullivan W."/>
            <person name="Andreopoulos W.B."/>
            <person name="Clum A."/>
            <person name="Lindquist E."/>
            <person name="Daum C."/>
            <person name="Ramamoorthy G.K."/>
            <person name="Gryganskyi A."/>
            <person name="Culley D."/>
            <person name="Magnuson J.K."/>
            <person name="James T.Y."/>
            <person name="O'Malley M.A."/>
            <person name="Stajich J.E."/>
            <person name="Spatafora J.W."/>
            <person name="Visel A."/>
            <person name="Grigoriev I.V."/>
        </authorList>
    </citation>
    <scope>NUCLEOTIDE SEQUENCE [LARGE SCALE GENOMIC DNA]</scope>
    <source>
        <strain evidence="2 3">S4</strain>
    </source>
</reference>
<protein>
    <submittedName>
        <fullName evidence="2">Uncharacterized protein</fullName>
    </submittedName>
</protein>
<evidence type="ECO:0000313" key="3">
    <source>
        <dbReference type="Proteomes" id="UP000193944"/>
    </source>
</evidence>
<evidence type="ECO:0000313" key="2">
    <source>
        <dbReference type="EMBL" id="ORX75373.1"/>
    </source>
</evidence>
<sequence length="50" mass="6135">MADDTLYKLIFIIIYIIFIFNYYYYNLYDLILANIFNSSIKKLKMLNIKL</sequence>
<organism evidence="2 3">
    <name type="scientific">Anaeromyces robustus</name>
    <dbReference type="NCBI Taxonomy" id="1754192"/>
    <lineage>
        <taxon>Eukaryota</taxon>
        <taxon>Fungi</taxon>
        <taxon>Fungi incertae sedis</taxon>
        <taxon>Chytridiomycota</taxon>
        <taxon>Chytridiomycota incertae sedis</taxon>
        <taxon>Neocallimastigomycetes</taxon>
        <taxon>Neocallimastigales</taxon>
        <taxon>Neocallimastigaceae</taxon>
        <taxon>Anaeromyces</taxon>
    </lineage>
</organism>
<dbReference type="AlphaFoldDB" id="A0A1Y1WPC0"/>
<feature type="transmembrane region" description="Helical" evidence="1">
    <location>
        <begin position="6"/>
        <end position="25"/>
    </location>
</feature>
<reference evidence="2 3" key="1">
    <citation type="submission" date="2016-08" db="EMBL/GenBank/DDBJ databases">
        <title>A Parts List for Fungal Cellulosomes Revealed by Comparative Genomics.</title>
        <authorList>
            <consortium name="DOE Joint Genome Institute"/>
            <person name="Haitjema C.H."/>
            <person name="Gilmore S.P."/>
            <person name="Henske J.K."/>
            <person name="Solomon K.V."/>
            <person name="De Groot R."/>
            <person name="Kuo A."/>
            <person name="Mondo S.J."/>
            <person name="Salamov A.A."/>
            <person name="Labutti K."/>
            <person name="Zhao Z."/>
            <person name="Chiniquy J."/>
            <person name="Barry K."/>
            <person name="Brewer H.M."/>
            <person name="Purvine S.O."/>
            <person name="Wright A.T."/>
            <person name="Boxma B."/>
            <person name="Van Alen T."/>
            <person name="Hackstein J.H."/>
            <person name="Baker S.E."/>
            <person name="Grigoriev I.V."/>
            <person name="O'Malley M.A."/>
        </authorList>
    </citation>
    <scope>NUCLEOTIDE SEQUENCE [LARGE SCALE GENOMIC DNA]</scope>
    <source>
        <strain evidence="2 3">S4</strain>
    </source>
</reference>
<proteinExistence type="predicted"/>
<comment type="caution">
    <text evidence="2">The sequence shown here is derived from an EMBL/GenBank/DDBJ whole genome shotgun (WGS) entry which is preliminary data.</text>
</comment>
<dbReference type="EMBL" id="MCFG01000361">
    <property type="protein sequence ID" value="ORX75373.1"/>
    <property type="molecule type" value="Genomic_DNA"/>
</dbReference>
<keyword evidence="1" id="KW-0812">Transmembrane</keyword>
<keyword evidence="1" id="KW-0472">Membrane</keyword>
<dbReference type="Proteomes" id="UP000193944">
    <property type="component" value="Unassembled WGS sequence"/>
</dbReference>
<evidence type="ECO:0000256" key="1">
    <source>
        <dbReference type="SAM" id="Phobius"/>
    </source>
</evidence>
<keyword evidence="3" id="KW-1185">Reference proteome</keyword>
<name>A0A1Y1WPC0_9FUNG</name>
<gene>
    <name evidence="2" type="ORF">BCR32DRAFT_94658</name>
</gene>
<accession>A0A1Y1WPC0</accession>